<evidence type="ECO:0000259" key="1">
    <source>
        <dbReference type="PROSITE" id="PS51186"/>
    </source>
</evidence>
<dbReference type="CDD" id="cd04301">
    <property type="entry name" value="NAT_SF"/>
    <property type="match status" value="1"/>
</dbReference>
<dbReference type="Pfam" id="PF00583">
    <property type="entry name" value="Acetyltransf_1"/>
    <property type="match status" value="1"/>
</dbReference>
<comment type="caution">
    <text evidence="2">The sequence shown here is derived from an EMBL/GenBank/DDBJ whole genome shotgun (WGS) entry which is preliminary data.</text>
</comment>
<organism evidence="2 3">
    <name type="scientific">Lysinibacillus piscis</name>
    <dbReference type="NCBI Taxonomy" id="2518931"/>
    <lineage>
        <taxon>Bacteria</taxon>
        <taxon>Bacillati</taxon>
        <taxon>Bacillota</taxon>
        <taxon>Bacilli</taxon>
        <taxon>Bacillales</taxon>
        <taxon>Bacillaceae</taxon>
        <taxon>Lysinibacillus</taxon>
    </lineage>
</organism>
<proteinExistence type="predicted"/>
<dbReference type="RefSeq" id="WP_264988046.1">
    <property type="nucleotide sequence ID" value="NZ_BRZA01000002.1"/>
</dbReference>
<dbReference type="Gene3D" id="3.40.630.30">
    <property type="match status" value="1"/>
</dbReference>
<name>A0ABQ5NJN2_9BACI</name>
<dbReference type="InterPro" id="IPR016181">
    <property type="entry name" value="Acyl_CoA_acyltransferase"/>
</dbReference>
<evidence type="ECO:0000313" key="2">
    <source>
        <dbReference type="EMBL" id="GLC88281.1"/>
    </source>
</evidence>
<accession>A0ABQ5NJN2</accession>
<dbReference type="Proteomes" id="UP001065593">
    <property type="component" value="Unassembled WGS sequence"/>
</dbReference>
<dbReference type="EMBL" id="BRZA01000002">
    <property type="protein sequence ID" value="GLC88281.1"/>
    <property type="molecule type" value="Genomic_DNA"/>
</dbReference>
<keyword evidence="3" id="KW-1185">Reference proteome</keyword>
<reference evidence="2" key="1">
    <citation type="submission" date="2022-08" db="EMBL/GenBank/DDBJ databases">
        <title>Draft genome sequence of Lysinibacillus sp. strain KH24.</title>
        <authorList>
            <person name="Kanbe H."/>
            <person name="Itoh H."/>
        </authorList>
    </citation>
    <scope>NUCLEOTIDE SEQUENCE</scope>
    <source>
        <strain evidence="2">KH24</strain>
    </source>
</reference>
<feature type="domain" description="N-acetyltransferase" evidence="1">
    <location>
        <begin position="3"/>
        <end position="156"/>
    </location>
</feature>
<dbReference type="InterPro" id="IPR000182">
    <property type="entry name" value="GNAT_dom"/>
</dbReference>
<evidence type="ECO:0000313" key="3">
    <source>
        <dbReference type="Proteomes" id="UP001065593"/>
    </source>
</evidence>
<sequence length="156" mass="17669">MRYVIHEMTENFANEISSWQYAASYDFYNGDASEEFKQELLEHAYEAIVNEQGELIGFFCTGTAAQVPKGHKDHAYLASCIDIGLGMKPALTGQGLGTAFFTFIIQHIKQNHSVPLRLTVAKFNERAIRLYEKLGFERQMEFSTAVDFIVMVQKSA</sequence>
<dbReference type="SUPFAM" id="SSF55729">
    <property type="entry name" value="Acyl-CoA N-acyltransferases (Nat)"/>
    <property type="match status" value="1"/>
</dbReference>
<protein>
    <submittedName>
        <fullName evidence="2">N-acetyltransferase</fullName>
    </submittedName>
</protein>
<gene>
    <name evidence="2" type="ORF">LYSBPC_14080</name>
</gene>
<dbReference type="PROSITE" id="PS51186">
    <property type="entry name" value="GNAT"/>
    <property type="match status" value="1"/>
</dbReference>